<dbReference type="EMBL" id="SWJE01000003">
    <property type="protein sequence ID" value="TKC90884.1"/>
    <property type="molecule type" value="Genomic_DNA"/>
</dbReference>
<feature type="signal peptide" evidence="1">
    <location>
        <begin position="1"/>
        <end position="27"/>
    </location>
</feature>
<reference evidence="2 3" key="1">
    <citation type="submission" date="2019-04" db="EMBL/GenBank/DDBJ databases">
        <title>Trinickia sp. 7GSK02, isolated from subtropical forest soil.</title>
        <authorList>
            <person name="Gao Z.-H."/>
            <person name="Qiu L.-H."/>
        </authorList>
    </citation>
    <scope>NUCLEOTIDE SEQUENCE [LARGE SCALE GENOMIC DNA]</scope>
    <source>
        <strain evidence="2 3">7GSK02</strain>
    </source>
</reference>
<dbReference type="AlphaFoldDB" id="A0A4U1IBC2"/>
<name>A0A4U1IBC2_9BURK</name>
<dbReference type="RefSeq" id="WP_136893000.1">
    <property type="nucleotide sequence ID" value="NZ_SWJE01000003.1"/>
</dbReference>
<accession>A0A4U1IBC2</accession>
<dbReference type="Proteomes" id="UP000305539">
    <property type="component" value="Unassembled WGS sequence"/>
</dbReference>
<gene>
    <name evidence="2" type="ORF">FAZ69_05775</name>
</gene>
<evidence type="ECO:0000313" key="3">
    <source>
        <dbReference type="Proteomes" id="UP000305539"/>
    </source>
</evidence>
<dbReference type="Pfam" id="PF06551">
    <property type="entry name" value="DUF1120"/>
    <property type="match status" value="1"/>
</dbReference>
<protein>
    <submittedName>
        <fullName evidence="2">DUF1120 domain-containing protein</fullName>
    </submittedName>
</protein>
<keyword evidence="3" id="KW-1185">Reference proteome</keyword>
<comment type="caution">
    <text evidence="2">The sequence shown here is derived from an EMBL/GenBank/DDBJ whole genome shotgun (WGS) entry which is preliminary data.</text>
</comment>
<proteinExistence type="predicted"/>
<feature type="chain" id="PRO_5020355229" evidence="1">
    <location>
        <begin position="28"/>
        <end position="237"/>
    </location>
</feature>
<evidence type="ECO:0000256" key="1">
    <source>
        <dbReference type="SAM" id="SignalP"/>
    </source>
</evidence>
<sequence length="237" mass="23338">MKQMMIAKAAALTLVGAAALATAPAFAEGVTTTLTVTGKLTPGACNVSFDGGGSVDYGNIAAASLSKTAYTALTSQTKNLSVVCGSATNAYVSVTDNRAASAIKDAPMQTALGATATQVYGLGTSGTGDSAKNIGAYTISMGAGTTTDTAGASTKQAAVMSSTDKSAWTISTTPVFTTPGGATYYSTGASASGSKPVVAKTFVFPVTVKAALNNTTDLPVSSNVALDGSATFTVAYN</sequence>
<organism evidence="2 3">
    <name type="scientific">Trinickia terrae</name>
    <dbReference type="NCBI Taxonomy" id="2571161"/>
    <lineage>
        <taxon>Bacteria</taxon>
        <taxon>Pseudomonadati</taxon>
        <taxon>Pseudomonadota</taxon>
        <taxon>Betaproteobacteria</taxon>
        <taxon>Burkholderiales</taxon>
        <taxon>Burkholderiaceae</taxon>
        <taxon>Trinickia</taxon>
    </lineage>
</organism>
<dbReference type="OrthoDB" id="8584040at2"/>
<keyword evidence="1" id="KW-0732">Signal</keyword>
<dbReference type="InterPro" id="IPR010546">
    <property type="entry name" value="DUF1120"/>
</dbReference>
<evidence type="ECO:0000313" key="2">
    <source>
        <dbReference type="EMBL" id="TKC90884.1"/>
    </source>
</evidence>